<comment type="caution">
    <text evidence="3">The sequence shown here is derived from an EMBL/GenBank/DDBJ whole genome shotgun (WGS) entry which is preliminary data.</text>
</comment>
<dbReference type="InterPro" id="IPR050261">
    <property type="entry name" value="FrsA_esterase"/>
</dbReference>
<keyword evidence="4" id="KW-1185">Reference proteome</keyword>
<dbReference type="PANTHER" id="PTHR22946">
    <property type="entry name" value="DIENELACTONE HYDROLASE DOMAIN-CONTAINING PROTEIN-RELATED"/>
    <property type="match status" value="1"/>
</dbReference>
<dbReference type="RefSeq" id="WP_124394812.1">
    <property type="nucleotide sequence ID" value="NZ_BHYM01000064.1"/>
</dbReference>
<dbReference type="AlphaFoldDB" id="A0A402CHB1"/>
<feature type="domain" description="Peptidase S9 prolyl oligopeptidase catalytic" evidence="2">
    <location>
        <begin position="177"/>
        <end position="370"/>
    </location>
</feature>
<dbReference type="EMBL" id="BHYM01000064">
    <property type="protein sequence ID" value="GCE42965.1"/>
    <property type="molecule type" value="Genomic_DNA"/>
</dbReference>
<evidence type="ECO:0000259" key="2">
    <source>
        <dbReference type="Pfam" id="PF00326"/>
    </source>
</evidence>
<gene>
    <name evidence="3" type="ORF">Rhow_007094</name>
</gene>
<dbReference type="Proteomes" id="UP000287519">
    <property type="component" value="Unassembled WGS sequence"/>
</dbReference>
<sequence length="376" mass="40417">MTNTGHDTTAATDTAPWQAEVDAHKRAMPPQRLIGNGMDYADVTELYGLADSGVPWADAGARVGARIAAGAADAAAAGHLLTARADYLRASACYRVGQVPLPDTDPRKKPMYHKLIEYYGAAGALAEPPVEHVGIAYQDAELRGWLLHPAEVSKPPVVIVMGGFDGWREEYHVGATYLLARGVAVLLVDGPGQGETRVLQGLHLTQGAPKAFSAMVDHLQADDRLSDRVGIWGNSMGGFLAALVAATDPRIAACCVNGGTVRPAEILDRYHRFITKVQALLGISDPDEARSVMETFVLTESALSSLTCPLHVMHGTPDQVFLIDSARALYDGAGSTDKTFSEFPDGDHCIYNHSHDKHTRIADWFADRLNDEGDPR</sequence>
<evidence type="ECO:0000256" key="1">
    <source>
        <dbReference type="ARBA" id="ARBA00008645"/>
    </source>
</evidence>
<organism evidence="3 4">
    <name type="scientific">Rhodococcus wratislaviensis</name>
    <name type="common">Tsukamurella wratislaviensis</name>
    <dbReference type="NCBI Taxonomy" id="44752"/>
    <lineage>
        <taxon>Bacteria</taxon>
        <taxon>Bacillati</taxon>
        <taxon>Actinomycetota</taxon>
        <taxon>Actinomycetes</taxon>
        <taxon>Mycobacteriales</taxon>
        <taxon>Nocardiaceae</taxon>
        <taxon>Rhodococcus</taxon>
    </lineage>
</organism>
<protein>
    <submittedName>
        <fullName evidence="3">OrfZ protein</fullName>
    </submittedName>
</protein>
<reference evidence="3 4" key="1">
    <citation type="submission" date="2018-11" db="EMBL/GenBank/DDBJ databases">
        <title>Microbial catabolism of amino acid.</title>
        <authorList>
            <person name="Hibi M."/>
            <person name="Ogawa J."/>
        </authorList>
    </citation>
    <scope>NUCLEOTIDE SEQUENCE [LARGE SCALE GENOMIC DNA]</scope>
    <source>
        <strain evidence="3 4">C31-06</strain>
    </source>
</reference>
<dbReference type="Gene3D" id="3.40.50.1820">
    <property type="entry name" value="alpha/beta hydrolase"/>
    <property type="match status" value="1"/>
</dbReference>
<dbReference type="InterPro" id="IPR029058">
    <property type="entry name" value="AB_hydrolase_fold"/>
</dbReference>
<evidence type="ECO:0000313" key="3">
    <source>
        <dbReference type="EMBL" id="GCE42965.1"/>
    </source>
</evidence>
<dbReference type="Pfam" id="PF00326">
    <property type="entry name" value="Peptidase_S9"/>
    <property type="match status" value="1"/>
</dbReference>
<dbReference type="PANTHER" id="PTHR22946:SF12">
    <property type="entry name" value="CONIDIAL PIGMENT BIOSYNTHESIS PROTEIN AYG1 (AFU_ORTHOLOGUE AFUA_2G17550)"/>
    <property type="match status" value="1"/>
</dbReference>
<comment type="similarity">
    <text evidence="1">Belongs to the AB hydrolase superfamily.</text>
</comment>
<dbReference type="InterPro" id="IPR001375">
    <property type="entry name" value="Peptidase_S9_cat"/>
</dbReference>
<accession>A0A402CHB1</accession>
<dbReference type="OrthoDB" id="9765647at2"/>
<dbReference type="Gene3D" id="1.20.1440.110">
    <property type="entry name" value="acylaminoacyl peptidase"/>
    <property type="match status" value="1"/>
</dbReference>
<dbReference type="SUPFAM" id="SSF53474">
    <property type="entry name" value="alpha/beta-Hydrolases"/>
    <property type="match status" value="1"/>
</dbReference>
<name>A0A402CHB1_RHOWR</name>
<dbReference type="GO" id="GO:0006508">
    <property type="term" value="P:proteolysis"/>
    <property type="evidence" value="ECO:0007669"/>
    <property type="project" value="InterPro"/>
</dbReference>
<proteinExistence type="inferred from homology"/>
<evidence type="ECO:0000313" key="4">
    <source>
        <dbReference type="Proteomes" id="UP000287519"/>
    </source>
</evidence>
<dbReference type="GO" id="GO:0008236">
    <property type="term" value="F:serine-type peptidase activity"/>
    <property type="evidence" value="ECO:0007669"/>
    <property type="project" value="InterPro"/>
</dbReference>